<evidence type="ECO:0000256" key="2">
    <source>
        <dbReference type="ARBA" id="ARBA00006997"/>
    </source>
</evidence>
<dbReference type="Proteomes" id="UP000003781">
    <property type="component" value="Unassembled WGS sequence"/>
</dbReference>
<gene>
    <name evidence="11" type="primary">aroK</name>
    <name evidence="12" type="ORF">CY0110_13246</name>
</gene>
<accession>A3IPJ8</accession>
<name>A3IPJ8_9CHRO</name>
<comment type="cofactor">
    <cofactor evidence="11">
        <name>Mg(2+)</name>
        <dbReference type="ChEBI" id="CHEBI:18420"/>
    </cofactor>
    <text evidence="11">Binds 1 Mg(2+) ion per subunit.</text>
</comment>
<feature type="binding site" evidence="11">
    <location>
        <position position="65"/>
    </location>
    <ligand>
        <name>substrate</name>
    </ligand>
</feature>
<protein>
    <recommendedName>
        <fullName evidence="3 11">Shikimate kinase</fullName>
        <shortName evidence="11">SK</shortName>
        <ecNumber evidence="3 11">2.7.1.71</ecNumber>
    </recommendedName>
</protein>
<keyword evidence="8 11" id="KW-0067">ATP-binding</keyword>
<evidence type="ECO:0000256" key="3">
    <source>
        <dbReference type="ARBA" id="ARBA00012154"/>
    </source>
</evidence>
<dbReference type="GO" id="GO:0008652">
    <property type="term" value="P:amino acid biosynthetic process"/>
    <property type="evidence" value="ECO:0007669"/>
    <property type="project" value="UniProtKB-KW"/>
</dbReference>
<dbReference type="Gene3D" id="3.40.50.300">
    <property type="entry name" value="P-loop containing nucleotide triphosphate hydrolases"/>
    <property type="match status" value="1"/>
</dbReference>
<feature type="binding site" evidence="11">
    <location>
        <position position="143"/>
    </location>
    <ligand>
        <name>substrate</name>
    </ligand>
</feature>
<feature type="binding site" evidence="11">
    <location>
        <begin position="19"/>
        <end position="24"/>
    </location>
    <ligand>
        <name>ATP</name>
        <dbReference type="ChEBI" id="CHEBI:30616"/>
    </ligand>
</feature>
<dbReference type="Pfam" id="PF01202">
    <property type="entry name" value="SKI"/>
    <property type="match status" value="1"/>
</dbReference>
<keyword evidence="11" id="KW-0479">Metal-binding</keyword>
<evidence type="ECO:0000256" key="5">
    <source>
        <dbReference type="ARBA" id="ARBA00022679"/>
    </source>
</evidence>
<dbReference type="PROSITE" id="PS01128">
    <property type="entry name" value="SHIKIMATE_KINASE"/>
    <property type="match status" value="1"/>
</dbReference>
<dbReference type="CDD" id="cd00464">
    <property type="entry name" value="SK"/>
    <property type="match status" value="1"/>
</dbReference>
<evidence type="ECO:0000256" key="1">
    <source>
        <dbReference type="ARBA" id="ARBA00004842"/>
    </source>
</evidence>
<evidence type="ECO:0000256" key="6">
    <source>
        <dbReference type="ARBA" id="ARBA00022741"/>
    </source>
</evidence>
<evidence type="ECO:0000256" key="11">
    <source>
        <dbReference type="HAMAP-Rule" id="MF_00109"/>
    </source>
</evidence>
<dbReference type="SUPFAM" id="SSF52540">
    <property type="entry name" value="P-loop containing nucleoside triphosphate hydrolases"/>
    <property type="match status" value="1"/>
</dbReference>
<organism evidence="12 13">
    <name type="scientific">Crocosphaera chwakensis CCY0110</name>
    <dbReference type="NCBI Taxonomy" id="391612"/>
    <lineage>
        <taxon>Bacteria</taxon>
        <taxon>Bacillati</taxon>
        <taxon>Cyanobacteriota</taxon>
        <taxon>Cyanophyceae</taxon>
        <taxon>Oscillatoriophycideae</taxon>
        <taxon>Chroococcales</taxon>
        <taxon>Aphanothecaceae</taxon>
        <taxon>Crocosphaera</taxon>
        <taxon>Crocosphaera chwakensis</taxon>
    </lineage>
</organism>
<comment type="catalytic activity">
    <reaction evidence="10 11">
        <text>shikimate + ATP = 3-phosphoshikimate + ADP + H(+)</text>
        <dbReference type="Rhea" id="RHEA:13121"/>
        <dbReference type="ChEBI" id="CHEBI:15378"/>
        <dbReference type="ChEBI" id="CHEBI:30616"/>
        <dbReference type="ChEBI" id="CHEBI:36208"/>
        <dbReference type="ChEBI" id="CHEBI:145989"/>
        <dbReference type="ChEBI" id="CHEBI:456216"/>
        <dbReference type="EC" id="2.7.1.71"/>
    </reaction>
</comment>
<dbReference type="PRINTS" id="PR01100">
    <property type="entry name" value="SHIKIMTKNASE"/>
</dbReference>
<comment type="similarity">
    <text evidence="2 11">Belongs to the shikimate kinase family.</text>
</comment>
<dbReference type="GO" id="GO:0009423">
    <property type="term" value="P:chorismate biosynthetic process"/>
    <property type="evidence" value="ECO:0007669"/>
    <property type="project" value="UniProtKB-UniRule"/>
</dbReference>
<dbReference type="EMBL" id="AAXW01000013">
    <property type="protein sequence ID" value="EAZ91488.1"/>
    <property type="molecule type" value="Genomic_DNA"/>
</dbReference>
<keyword evidence="6 11" id="KW-0547">Nucleotide-binding</keyword>
<evidence type="ECO:0000256" key="9">
    <source>
        <dbReference type="ARBA" id="ARBA00023141"/>
    </source>
</evidence>
<dbReference type="OrthoDB" id="9800332at2"/>
<comment type="subcellular location">
    <subcellularLocation>
        <location evidence="11">Cytoplasm</location>
    </subcellularLocation>
</comment>
<feature type="binding site" evidence="11">
    <location>
        <position position="87"/>
    </location>
    <ligand>
        <name>substrate</name>
    </ligand>
</feature>
<comment type="subunit">
    <text evidence="11">Monomer.</text>
</comment>
<dbReference type="GO" id="GO:0005829">
    <property type="term" value="C:cytosol"/>
    <property type="evidence" value="ECO:0007669"/>
    <property type="project" value="TreeGrafter"/>
</dbReference>
<dbReference type="GO" id="GO:0005524">
    <property type="term" value="F:ATP binding"/>
    <property type="evidence" value="ECO:0007669"/>
    <property type="project" value="UniProtKB-UniRule"/>
</dbReference>
<dbReference type="InterPro" id="IPR023000">
    <property type="entry name" value="Shikimate_kinase_CS"/>
</dbReference>
<dbReference type="AlphaFoldDB" id="A3IPJ8"/>
<comment type="caution">
    <text evidence="12">The sequence shown here is derived from an EMBL/GenBank/DDBJ whole genome shotgun (WGS) entry which is preliminary data.</text>
</comment>
<keyword evidence="11" id="KW-0460">Magnesium</keyword>
<keyword evidence="5 11" id="KW-0808">Transferase</keyword>
<comment type="pathway">
    <text evidence="1 11">Metabolic intermediate biosynthesis; chorismate biosynthesis; chorismate from D-erythrose 4-phosphate and phosphoenolpyruvate: step 5/7.</text>
</comment>
<keyword evidence="13" id="KW-1185">Reference proteome</keyword>
<dbReference type="InterPro" id="IPR031322">
    <property type="entry name" value="Shikimate/glucono_kinase"/>
</dbReference>
<dbReference type="InterPro" id="IPR027417">
    <property type="entry name" value="P-loop_NTPase"/>
</dbReference>
<feature type="binding site" evidence="11">
    <location>
        <position position="160"/>
    </location>
    <ligand>
        <name>ATP</name>
        <dbReference type="ChEBI" id="CHEBI:30616"/>
    </ligand>
</feature>
<evidence type="ECO:0000256" key="10">
    <source>
        <dbReference type="ARBA" id="ARBA00048567"/>
    </source>
</evidence>
<dbReference type="GO" id="GO:0000287">
    <property type="term" value="F:magnesium ion binding"/>
    <property type="evidence" value="ECO:0007669"/>
    <property type="project" value="UniProtKB-UniRule"/>
</dbReference>
<keyword evidence="11" id="KW-0963">Cytoplasm</keyword>
<evidence type="ECO:0000313" key="13">
    <source>
        <dbReference type="Proteomes" id="UP000003781"/>
    </source>
</evidence>
<dbReference type="InterPro" id="IPR000623">
    <property type="entry name" value="Shikimate_kinase/TSH1"/>
</dbReference>
<dbReference type="GO" id="GO:0009073">
    <property type="term" value="P:aromatic amino acid family biosynthetic process"/>
    <property type="evidence" value="ECO:0007669"/>
    <property type="project" value="UniProtKB-KW"/>
</dbReference>
<feature type="binding site" evidence="11">
    <location>
        <position position="23"/>
    </location>
    <ligand>
        <name>Mg(2+)</name>
        <dbReference type="ChEBI" id="CHEBI:18420"/>
    </ligand>
</feature>
<dbReference type="GO" id="GO:0004765">
    <property type="term" value="F:shikimate kinase activity"/>
    <property type="evidence" value="ECO:0007669"/>
    <property type="project" value="UniProtKB-UniRule"/>
</dbReference>
<reference evidence="12 13" key="1">
    <citation type="submission" date="2007-03" db="EMBL/GenBank/DDBJ databases">
        <authorList>
            <person name="Stal L."/>
            <person name="Ferriera S."/>
            <person name="Johnson J."/>
            <person name="Kravitz S."/>
            <person name="Beeson K."/>
            <person name="Sutton G."/>
            <person name="Rogers Y.-H."/>
            <person name="Friedman R."/>
            <person name="Frazier M."/>
            <person name="Venter J.C."/>
        </authorList>
    </citation>
    <scope>NUCLEOTIDE SEQUENCE [LARGE SCALE GENOMIC DNA]</scope>
    <source>
        <strain evidence="12 13">CCY0110</strain>
    </source>
</reference>
<dbReference type="PANTHER" id="PTHR21087">
    <property type="entry name" value="SHIKIMATE KINASE"/>
    <property type="match status" value="1"/>
</dbReference>
<dbReference type="PANTHER" id="PTHR21087:SF16">
    <property type="entry name" value="SHIKIMATE KINASE 1, CHLOROPLASTIC"/>
    <property type="match status" value="1"/>
</dbReference>
<dbReference type="RefSeq" id="WP_008275316.1">
    <property type="nucleotide sequence ID" value="NZ_AAXW01000013.1"/>
</dbReference>
<dbReference type="EC" id="2.7.1.71" evidence="3 11"/>
<evidence type="ECO:0000256" key="4">
    <source>
        <dbReference type="ARBA" id="ARBA00022605"/>
    </source>
</evidence>
<keyword evidence="9 11" id="KW-0057">Aromatic amino acid biosynthesis</keyword>
<dbReference type="HAMAP" id="MF_00109">
    <property type="entry name" value="Shikimate_kinase"/>
    <property type="match status" value="1"/>
</dbReference>
<evidence type="ECO:0000256" key="8">
    <source>
        <dbReference type="ARBA" id="ARBA00022840"/>
    </source>
</evidence>
<keyword evidence="4 11" id="KW-0028">Amino-acid biosynthesis</keyword>
<evidence type="ECO:0000256" key="7">
    <source>
        <dbReference type="ARBA" id="ARBA00022777"/>
    </source>
</evidence>
<dbReference type="UniPathway" id="UPA00053">
    <property type="reaction ID" value="UER00088"/>
</dbReference>
<keyword evidence="7 11" id="KW-0418">Kinase</keyword>
<feature type="binding site" evidence="11">
    <location>
        <position position="41"/>
    </location>
    <ligand>
        <name>substrate</name>
    </ligand>
</feature>
<comment type="function">
    <text evidence="11">Catalyzes the specific phosphorylation of the 3-hydroxyl group of shikimic acid using ATP as a cosubstrate.</text>
</comment>
<dbReference type="eggNOG" id="COG0703">
    <property type="taxonomic scope" value="Bacteria"/>
</dbReference>
<sequence>MTTENLLQGVNVFLIGMMGTGKTTVGKKLAQRLNYRFFDTDVLIEKVTKQSITNIFATQGEETFRDLESQVLSELSSCTKSVIATGGGIVLKSINWSYLHHGLIIWLDAPVSVLNKRLAKNTTRPLLQETDLQLKLQSLLEERHSLYAQSDLQIIIDQHQTPNDVVDQILQLVPTVIQPKFNISQELN</sequence>
<proteinExistence type="inferred from homology"/>
<feature type="binding site" evidence="11">
    <location>
        <position position="124"/>
    </location>
    <ligand>
        <name>ATP</name>
        <dbReference type="ChEBI" id="CHEBI:30616"/>
    </ligand>
</feature>
<evidence type="ECO:0000313" key="12">
    <source>
        <dbReference type="EMBL" id="EAZ91488.1"/>
    </source>
</evidence>